<dbReference type="PANTHER" id="PTHR46157:SF8">
    <property type="entry name" value="GLUTATHIONE-REGULATED POTASSIUM-EFFLUX SYSTEM PROTEIN"/>
    <property type="match status" value="1"/>
</dbReference>
<feature type="transmembrane region" description="Helical" evidence="13">
    <location>
        <begin position="117"/>
        <end position="137"/>
    </location>
</feature>
<evidence type="ECO:0000313" key="15">
    <source>
        <dbReference type="EMBL" id="BBF93821.1"/>
    </source>
</evidence>
<feature type="transmembrane region" description="Helical" evidence="13">
    <location>
        <begin position="241"/>
        <end position="259"/>
    </location>
</feature>
<evidence type="ECO:0000256" key="2">
    <source>
        <dbReference type="ARBA" id="ARBA00005551"/>
    </source>
</evidence>
<evidence type="ECO:0000256" key="6">
    <source>
        <dbReference type="ARBA" id="ARBA00022538"/>
    </source>
</evidence>
<feature type="transmembrane region" description="Helical" evidence="13">
    <location>
        <begin position="33"/>
        <end position="52"/>
    </location>
</feature>
<proteinExistence type="inferred from homology"/>
<sequence length="609" mass="65597">MHGDGFGQFEQVLVLLGAAVIAVPLAKRARLGSIVGYLLAGIVIGPQALGLFHDPGTISHLAELGIVFFLFLIGLEMKPSRLWQMRGDILGLGGAQMLVTSAALMCVPLAFGRPFEASLVAGLGLALSSTAILMQILEERGEVRSPQGRRAFAVAIFQDVVIVPILALVAFLSPRPAAAGEPFWLSALTIVGAIAAVVLIGRYLLNPMFRALARSGAREIMTAAALLVVLGSATLMMLAGLSMAMGAFLAGVFLAESNFRHQIEADVEPFRGILMGLFFLSVGMALDLSVIAEAYWRILAALTMLVLLKASTMYAIMRLFRHDREESVKVALLMAQSGELGFVVYAAAVSAGVIKPDHASILVAMVVLSMALNPFLYRLVPLLTRRRREEVRIVEDYSDARGSVLVIGFGRFGQVASQCLLTNGYDVTIIDNDAEMVQSAGRFGFKVFYGDGTRLDVLRAAGGDRVRLVAVCVDDRDDADRIVDIVRAAFPVCRVYVRAYDRGHSLELLAKGVDFEIRETYESAITFGRALLIGLGAAEIVADEVVADVRRRDAERLVLQQAQGFNAGAHLLHYRRTPVPEPLVQPGKAGRALNPEAEDALTGETEYSG</sequence>
<keyword evidence="10" id="KW-0406">Ion transport</keyword>
<evidence type="ECO:0000256" key="9">
    <source>
        <dbReference type="ARBA" id="ARBA00022989"/>
    </source>
</evidence>
<dbReference type="InterPro" id="IPR006153">
    <property type="entry name" value="Cation/H_exchanger_TM"/>
</dbReference>
<dbReference type="RefSeq" id="WP_126401009.1">
    <property type="nucleotide sequence ID" value="NZ_AP018907.1"/>
</dbReference>
<keyword evidence="9 13" id="KW-1133">Transmembrane helix</keyword>
<dbReference type="NCBIfam" id="TIGR00932">
    <property type="entry name" value="2a37"/>
    <property type="match status" value="1"/>
</dbReference>
<dbReference type="GO" id="GO:0005886">
    <property type="term" value="C:plasma membrane"/>
    <property type="evidence" value="ECO:0007669"/>
    <property type="project" value="InterPro"/>
</dbReference>
<keyword evidence="3" id="KW-0813">Transport</keyword>
<feature type="domain" description="RCK N-terminal" evidence="14">
    <location>
        <begin position="401"/>
        <end position="517"/>
    </location>
</feature>
<feature type="transmembrane region" description="Helical" evidence="13">
    <location>
        <begin position="89"/>
        <end position="111"/>
    </location>
</feature>
<feature type="transmembrane region" description="Helical" evidence="13">
    <location>
        <begin position="360"/>
        <end position="380"/>
    </location>
</feature>
<dbReference type="Proteomes" id="UP000266934">
    <property type="component" value="Chromosome"/>
</dbReference>
<evidence type="ECO:0000256" key="7">
    <source>
        <dbReference type="ARBA" id="ARBA00022692"/>
    </source>
</evidence>
<dbReference type="InterPro" id="IPR038770">
    <property type="entry name" value="Na+/solute_symporter_sf"/>
</dbReference>
<keyword evidence="16" id="KW-1185">Reference proteome</keyword>
<organism evidence="15 16">
    <name type="scientific">Blastochloris tepida</name>
    <dbReference type="NCBI Taxonomy" id="2233851"/>
    <lineage>
        <taxon>Bacteria</taxon>
        <taxon>Pseudomonadati</taxon>
        <taxon>Pseudomonadota</taxon>
        <taxon>Alphaproteobacteria</taxon>
        <taxon>Hyphomicrobiales</taxon>
        <taxon>Blastochloridaceae</taxon>
        <taxon>Blastochloris</taxon>
    </lineage>
</organism>
<evidence type="ECO:0000256" key="4">
    <source>
        <dbReference type="ARBA" id="ARBA00022449"/>
    </source>
</evidence>
<dbReference type="GO" id="GO:0012505">
    <property type="term" value="C:endomembrane system"/>
    <property type="evidence" value="ECO:0007669"/>
    <property type="project" value="UniProtKB-SubCell"/>
</dbReference>
<dbReference type="Gene3D" id="1.20.1530.20">
    <property type="match status" value="1"/>
</dbReference>
<dbReference type="PRINTS" id="PR00335">
    <property type="entry name" value="KUPTAKETRKA"/>
</dbReference>
<dbReference type="Pfam" id="PF02254">
    <property type="entry name" value="TrkA_N"/>
    <property type="match status" value="1"/>
</dbReference>
<dbReference type="InterPro" id="IPR006036">
    <property type="entry name" value="K_uptake_TrkA"/>
</dbReference>
<feature type="transmembrane region" description="Helical" evidence="13">
    <location>
        <begin position="298"/>
        <end position="320"/>
    </location>
</feature>
<dbReference type="FunFam" id="3.40.50.720:FF:000036">
    <property type="entry name" value="Glutathione-regulated potassium-efflux system protein KefB"/>
    <property type="match status" value="1"/>
</dbReference>
<evidence type="ECO:0000256" key="12">
    <source>
        <dbReference type="SAM" id="MobiDB-lite"/>
    </source>
</evidence>
<comment type="similarity">
    <text evidence="2">Belongs to the monovalent cation:proton antiporter 2 (CPA2) transporter (TC 2.A.37) family.</text>
</comment>
<evidence type="ECO:0000256" key="13">
    <source>
        <dbReference type="SAM" id="Phobius"/>
    </source>
</evidence>
<dbReference type="AlphaFoldDB" id="A0A348G2N8"/>
<feature type="transmembrane region" description="Helical" evidence="13">
    <location>
        <begin position="58"/>
        <end position="77"/>
    </location>
</feature>
<feature type="transmembrane region" description="Helical" evidence="13">
    <location>
        <begin position="271"/>
        <end position="292"/>
    </location>
</feature>
<reference evidence="15 16" key="1">
    <citation type="submission" date="2018-08" db="EMBL/GenBank/DDBJ databases">
        <title>Complete genome sequencing of Blastochloris tepida GI.</title>
        <authorList>
            <person name="Tsukatani Y."/>
            <person name="Mori H."/>
        </authorList>
    </citation>
    <scope>NUCLEOTIDE SEQUENCE [LARGE SCALE GENOMIC DNA]</scope>
    <source>
        <strain evidence="15 16">GI</strain>
    </source>
</reference>
<dbReference type="SUPFAM" id="SSF51735">
    <property type="entry name" value="NAD(P)-binding Rossmann-fold domains"/>
    <property type="match status" value="1"/>
</dbReference>
<dbReference type="KEGG" id="blag:BLTE_25060"/>
<feature type="transmembrane region" description="Helical" evidence="13">
    <location>
        <begin position="149"/>
        <end position="171"/>
    </location>
</feature>
<feature type="transmembrane region" description="Helical" evidence="13">
    <location>
        <begin position="332"/>
        <end position="354"/>
    </location>
</feature>
<feature type="transmembrane region" description="Helical" evidence="13">
    <location>
        <begin position="6"/>
        <end position="26"/>
    </location>
</feature>
<keyword evidence="7 13" id="KW-0812">Transmembrane</keyword>
<evidence type="ECO:0000256" key="8">
    <source>
        <dbReference type="ARBA" id="ARBA00022958"/>
    </source>
</evidence>
<evidence type="ECO:0000256" key="1">
    <source>
        <dbReference type="ARBA" id="ARBA00004127"/>
    </source>
</evidence>
<keyword evidence="4" id="KW-0050">Antiport</keyword>
<evidence type="ECO:0000256" key="3">
    <source>
        <dbReference type="ARBA" id="ARBA00022448"/>
    </source>
</evidence>
<accession>A0A348G2N8</accession>
<evidence type="ECO:0000256" key="10">
    <source>
        <dbReference type="ARBA" id="ARBA00023065"/>
    </source>
</evidence>
<evidence type="ECO:0000256" key="5">
    <source>
        <dbReference type="ARBA" id="ARBA00022475"/>
    </source>
</evidence>
<keyword evidence="11 13" id="KW-0472">Membrane</keyword>
<dbReference type="InterPro" id="IPR036291">
    <property type="entry name" value="NAD(P)-bd_dom_sf"/>
</dbReference>
<dbReference type="OrthoDB" id="9781411at2"/>
<keyword evidence="5" id="KW-1003">Cell membrane</keyword>
<dbReference type="EMBL" id="AP018907">
    <property type="protein sequence ID" value="BBF93821.1"/>
    <property type="molecule type" value="Genomic_DNA"/>
</dbReference>
<name>A0A348G2N8_9HYPH</name>
<feature type="transmembrane region" description="Helical" evidence="13">
    <location>
        <begin position="183"/>
        <end position="205"/>
    </location>
</feature>
<dbReference type="InterPro" id="IPR003148">
    <property type="entry name" value="RCK_N"/>
</dbReference>
<protein>
    <submittedName>
        <fullName evidence="15">Potassium efflux system protein</fullName>
    </submittedName>
</protein>
<evidence type="ECO:0000259" key="14">
    <source>
        <dbReference type="PROSITE" id="PS51201"/>
    </source>
</evidence>
<keyword evidence="6" id="KW-0633">Potassium transport</keyword>
<keyword evidence="8" id="KW-0630">Potassium</keyword>
<dbReference type="GO" id="GO:1902600">
    <property type="term" value="P:proton transmembrane transport"/>
    <property type="evidence" value="ECO:0007669"/>
    <property type="project" value="InterPro"/>
</dbReference>
<comment type="subcellular location">
    <subcellularLocation>
        <location evidence="1">Endomembrane system</location>
        <topology evidence="1">Multi-pass membrane protein</topology>
    </subcellularLocation>
</comment>
<evidence type="ECO:0000256" key="11">
    <source>
        <dbReference type="ARBA" id="ARBA00023136"/>
    </source>
</evidence>
<dbReference type="Gene3D" id="3.40.50.720">
    <property type="entry name" value="NAD(P)-binding Rossmann-like Domain"/>
    <property type="match status" value="1"/>
</dbReference>
<dbReference type="PANTHER" id="PTHR46157">
    <property type="entry name" value="K(+) EFFLUX ANTIPORTER 3, CHLOROPLASTIC"/>
    <property type="match status" value="1"/>
</dbReference>
<dbReference type="GO" id="GO:0015297">
    <property type="term" value="F:antiporter activity"/>
    <property type="evidence" value="ECO:0007669"/>
    <property type="project" value="UniProtKB-KW"/>
</dbReference>
<gene>
    <name evidence="15" type="ORF">BLTE_25060</name>
</gene>
<evidence type="ECO:0000313" key="16">
    <source>
        <dbReference type="Proteomes" id="UP000266934"/>
    </source>
</evidence>
<dbReference type="PROSITE" id="PS51201">
    <property type="entry name" value="RCK_N"/>
    <property type="match status" value="1"/>
</dbReference>
<feature type="region of interest" description="Disordered" evidence="12">
    <location>
        <begin position="585"/>
        <end position="609"/>
    </location>
</feature>
<dbReference type="InterPro" id="IPR004771">
    <property type="entry name" value="K/H_exchanger"/>
</dbReference>
<dbReference type="Pfam" id="PF00999">
    <property type="entry name" value="Na_H_Exchanger"/>
    <property type="match status" value="1"/>
</dbReference>
<dbReference type="GO" id="GO:0015079">
    <property type="term" value="F:potassium ion transmembrane transporter activity"/>
    <property type="evidence" value="ECO:0007669"/>
    <property type="project" value="InterPro"/>
</dbReference>